<evidence type="ECO:0000313" key="2">
    <source>
        <dbReference type="Proteomes" id="UP000032702"/>
    </source>
</evidence>
<proteinExistence type="predicted"/>
<name>Q099R5_STIAD</name>
<organism evidence="1 2">
    <name type="scientific">Stigmatella aurantiaca (strain DW4/3-1)</name>
    <dbReference type="NCBI Taxonomy" id="378806"/>
    <lineage>
        <taxon>Bacteria</taxon>
        <taxon>Pseudomonadati</taxon>
        <taxon>Myxococcota</taxon>
        <taxon>Myxococcia</taxon>
        <taxon>Myxococcales</taxon>
        <taxon>Cystobacterineae</taxon>
        <taxon>Archangiaceae</taxon>
        <taxon>Stigmatella</taxon>
    </lineage>
</organism>
<dbReference type="AlphaFoldDB" id="Q099R5"/>
<evidence type="ECO:0000313" key="1">
    <source>
        <dbReference type="EMBL" id="EAU68473.1"/>
    </source>
</evidence>
<sequence length="31" mass="3523">MAERLHLVRSPLANLALVLGLRRRAELAARR</sequence>
<protein>
    <submittedName>
        <fullName evidence="1">Uncharacterized protein</fullName>
    </submittedName>
</protein>
<reference evidence="1 2" key="1">
    <citation type="submission" date="2006-04" db="EMBL/GenBank/DDBJ databases">
        <authorList>
            <person name="Nierman W.C."/>
        </authorList>
    </citation>
    <scope>NUCLEOTIDE SEQUENCE [LARGE SCALE GENOMIC DNA]</scope>
    <source>
        <strain evidence="1 2">DW4/3-1</strain>
    </source>
</reference>
<dbReference type="Proteomes" id="UP000032702">
    <property type="component" value="Unassembled WGS sequence"/>
</dbReference>
<dbReference type="EMBL" id="AAMD01000017">
    <property type="protein sequence ID" value="EAU68473.1"/>
    <property type="molecule type" value="Genomic_DNA"/>
</dbReference>
<gene>
    <name evidence="1" type="ORF">STIAU_3282</name>
</gene>
<comment type="caution">
    <text evidence="1">The sequence shown here is derived from an EMBL/GenBank/DDBJ whole genome shotgun (WGS) entry which is preliminary data.</text>
</comment>
<accession>Q099R5</accession>